<dbReference type="eggNOG" id="KOG1093">
    <property type="taxonomic scope" value="Eukaryota"/>
</dbReference>
<feature type="compositionally biased region" description="Low complexity" evidence="13">
    <location>
        <begin position="1027"/>
        <end position="1038"/>
    </location>
</feature>
<evidence type="ECO:0000313" key="15">
    <source>
        <dbReference type="EMBL" id="EEN60872.1"/>
    </source>
</evidence>
<feature type="coiled-coil region" evidence="12">
    <location>
        <begin position="736"/>
        <end position="812"/>
    </location>
</feature>
<feature type="region of interest" description="Disordered" evidence="13">
    <location>
        <begin position="982"/>
        <end position="1092"/>
    </location>
</feature>
<name>C3YFA9_BRAFL</name>
<evidence type="ECO:0000256" key="1">
    <source>
        <dbReference type="ARBA" id="ARBA00004120"/>
    </source>
</evidence>
<dbReference type="SUPFAM" id="SSF50978">
    <property type="entry name" value="WD40 repeat-like"/>
    <property type="match status" value="1"/>
</dbReference>
<feature type="coiled-coil region" evidence="12">
    <location>
        <begin position="867"/>
        <end position="954"/>
    </location>
</feature>
<dbReference type="EMBL" id="GG666509">
    <property type="protein sequence ID" value="EEN60872.1"/>
    <property type="molecule type" value="Genomic_DNA"/>
</dbReference>
<dbReference type="AlphaFoldDB" id="C3YFA9"/>
<dbReference type="Gene3D" id="1.10.472.80">
    <property type="entry name" value="Ypt/Rab-GAP domain of gyp1p, domain 3"/>
    <property type="match status" value="1"/>
</dbReference>
<evidence type="ECO:0000256" key="4">
    <source>
        <dbReference type="ARBA" id="ARBA00022490"/>
    </source>
</evidence>
<dbReference type="Gene3D" id="2.130.10.10">
    <property type="entry name" value="YVTN repeat-like/Quinoprotein amine dehydrogenase"/>
    <property type="match status" value="2"/>
</dbReference>
<protein>
    <recommendedName>
        <fullName evidence="3">TBC1 domain family member 31</fullName>
    </recommendedName>
</protein>
<evidence type="ECO:0000256" key="2">
    <source>
        <dbReference type="ARBA" id="ARBA00004607"/>
    </source>
</evidence>
<dbReference type="PANTHER" id="PTHR19853">
    <property type="entry name" value="WD REPEAT CONTAINING PROTEIN 3 WDR3"/>
    <property type="match status" value="1"/>
</dbReference>
<feature type="domain" description="Rab-GAP TBC" evidence="14">
    <location>
        <begin position="437"/>
        <end position="612"/>
    </location>
</feature>
<dbReference type="FunFam" id="2.130.10.10:FF:000185">
    <property type="entry name" value="TBC1 domain family member 31 isoform X1"/>
    <property type="match status" value="1"/>
</dbReference>
<dbReference type="SMART" id="SM00320">
    <property type="entry name" value="WD40"/>
    <property type="match status" value="7"/>
</dbReference>
<dbReference type="GO" id="GO:0060090">
    <property type="term" value="F:molecular adaptor activity"/>
    <property type="evidence" value="ECO:0007669"/>
    <property type="project" value="UniProtKB-ARBA"/>
</dbReference>
<organism>
    <name type="scientific">Branchiostoma floridae</name>
    <name type="common">Florida lancelet</name>
    <name type="synonym">Amphioxus</name>
    <dbReference type="NCBI Taxonomy" id="7739"/>
    <lineage>
        <taxon>Eukaryota</taxon>
        <taxon>Metazoa</taxon>
        <taxon>Chordata</taxon>
        <taxon>Cephalochordata</taxon>
        <taxon>Leptocardii</taxon>
        <taxon>Amphioxiformes</taxon>
        <taxon>Branchiostomatidae</taxon>
        <taxon>Branchiostoma</taxon>
    </lineage>
</organism>
<dbReference type="InterPro" id="IPR051570">
    <property type="entry name" value="TBC1_cilium_biogenesis"/>
</dbReference>
<keyword evidence="8 12" id="KW-0175">Coiled coil</keyword>
<dbReference type="InterPro" id="IPR015943">
    <property type="entry name" value="WD40/YVTN_repeat-like_dom_sf"/>
</dbReference>
<dbReference type="InterPro" id="IPR036322">
    <property type="entry name" value="WD40_repeat_dom_sf"/>
</dbReference>
<dbReference type="eggNOG" id="KOG0295">
    <property type="taxonomic scope" value="Eukaryota"/>
</dbReference>
<evidence type="ECO:0000256" key="6">
    <source>
        <dbReference type="ARBA" id="ARBA00022737"/>
    </source>
</evidence>
<keyword evidence="9" id="KW-0206">Cytoskeleton</keyword>
<evidence type="ECO:0000256" key="3">
    <source>
        <dbReference type="ARBA" id="ARBA00014199"/>
    </source>
</evidence>
<proteinExistence type="predicted"/>
<dbReference type="InterPro" id="IPR000195">
    <property type="entry name" value="Rab-GAP-TBC_dom"/>
</dbReference>
<comment type="subcellular location">
    <subcellularLocation>
        <location evidence="1">Cytoplasm</location>
        <location evidence="1">Cytoskeleton</location>
        <location evidence="1">Cilium basal body</location>
    </subcellularLocation>
    <subcellularLocation>
        <location evidence="2">Cytoplasm</location>
        <location evidence="2">Cytoskeleton</location>
        <location evidence="2">Microtubule organizing center</location>
        <location evidence="2">Centrosome</location>
        <location evidence="2">Centriolar satellite</location>
    </subcellularLocation>
</comment>
<sequence length="1092" mass="126004">MAQSLDVCKRESGKIWHRKPAPSSDDGLVVSIKHTLGTAVSPHVRTVRFLHTAFDSTGNSFIAGDHQGNIYMFDVAKNRFSLVHRIGQACTALAFGLRRKTEFLAALADYTLRCYDTDSRELIAQMKGHDAGVHTISLHASGRYAISSSSDTAQLWDLDTFQRRRKLNIKQSVGIVKVFFVPLSNTILTCFKDDSIFGWESDTLQCRFQLPVPEGKSPQYKAFACPRDGRLLAAGGKSNFLHLWALDSRQLLRIVQMPPKVRVVRQLEFLPDNFDGGSSQTLGVLSQDGIMRFINIHSCKLLFDVGSHDNRITNALIGADGRHVVCTMEDGSINVYSVQALTSELNKPPPPLLKVVSSDKEREKSIVSRVSDVPSIARPKSAAGGKGVRPYSRTATRVPRRVRGQQPPDRTDTAVETDLSDGLHRGRLLSILKGFGEYPAKYRMFIWRSLLKLPENHAAYSALLDKGVHSSYVRLHEQYPIKSQKLLRVLQRTLSALAHWSPIFGETDYLALLAFPFVKLFQNNQMVCFEAIATILVNWCQQWFEYFPNPPINVLNMVENLLAYHDKHLLQHLITYNITAQTYAWPLLETLFSEVLTKDEWLKLFDNVFSNHPSFLILCVAAYAISARGPLTKCTDVSDFEYFFHHRNAIDIGAVIREAYRLQDTTPEDIHPRHVMEEFQPLTRGQYPIFNKYPTFIVDYQVISVLNRIFSQHRVTEELKRETERKRHQEEAWYRQQELLEEAEETRRRVIADEEQKLTDQRVRLAAMRRELRVKELQLLDAARRRFMEHQHRQKETELKRLDDEIERKVRLREQETHAAIDDVEVKNMELHAQRGLFEQELARDEVAASFLRRADMDAHKRQQDLEDRIQQRIGVLEREREQIIRREVERGLARAEQQNVDTQMDLRVEHRQQLDDLDREIRMLQLAKMNAANRQVEEEVHQLMKELENKQLQEDAAGRASLQNQRKIALEAEQRRMGLLREEQGEEQQLTEQLRQDESFERLRDLRDKGRPDGGKTTENKCLNNSGSGSEASSQFSLDRGRQTFERREQELMKEVRDMRKKLAEKTRQTQPPPSFNVDDNDDDDLSGGSL</sequence>
<feature type="compositionally biased region" description="Acidic residues" evidence="13">
    <location>
        <begin position="1080"/>
        <end position="1092"/>
    </location>
</feature>
<keyword evidence="10" id="KW-0966">Cell projection</keyword>
<dbReference type="GO" id="GO:0034451">
    <property type="term" value="C:centriolar satellite"/>
    <property type="evidence" value="ECO:0007669"/>
    <property type="project" value="UniProtKB-SubCell"/>
</dbReference>
<keyword evidence="4" id="KW-0963">Cytoplasm</keyword>
<dbReference type="InterPro" id="IPR001680">
    <property type="entry name" value="WD40_rpt"/>
</dbReference>
<evidence type="ECO:0000256" key="5">
    <source>
        <dbReference type="ARBA" id="ARBA00022574"/>
    </source>
</evidence>
<gene>
    <name evidence="15" type="ORF">BRAFLDRAFT_121654</name>
</gene>
<dbReference type="GO" id="GO:0060271">
    <property type="term" value="P:cilium assembly"/>
    <property type="evidence" value="ECO:0007669"/>
    <property type="project" value="UniProtKB-ARBA"/>
</dbReference>
<evidence type="ECO:0000259" key="14">
    <source>
        <dbReference type="PROSITE" id="PS50086"/>
    </source>
</evidence>
<dbReference type="Pfam" id="PF00400">
    <property type="entry name" value="WD40"/>
    <property type="match status" value="1"/>
</dbReference>
<dbReference type="SUPFAM" id="SSF47923">
    <property type="entry name" value="Ypt/Rab-GAP domain of gyp1p"/>
    <property type="match status" value="1"/>
</dbReference>
<evidence type="ECO:0000256" key="10">
    <source>
        <dbReference type="ARBA" id="ARBA00023273"/>
    </source>
</evidence>
<dbReference type="Pfam" id="PF00566">
    <property type="entry name" value="RabGAP-TBC"/>
    <property type="match status" value="1"/>
</dbReference>
<keyword evidence="6" id="KW-0677">Repeat</keyword>
<dbReference type="PROSITE" id="PS50086">
    <property type="entry name" value="TBC_RABGAP"/>
    <property type="match status" value="1"/>
</dbReference>
<reference evidence="15" key="1">
    <citation type="journal article" date="2008" name="Nature">
        <title>The amphioxus genome and the evolution of the chordate karyotype.</title>
        <authorList>
            <consortium name="US DOE Joint Genome Institute (JGI-PGF)"/>
            <person name="Putnam N.H."/>
            <person name="Butts T."/>
            <person name="Ferrier D.E.K."/>
            <person name="Furlong R.F."/>
            <person name="Hellsten U."/>
            <person name="Kawashima T."/>
            <person name="Robinson-Rechavi M."/>
            <person name="Shoguchi E."/>
            <person name="Terry A."/>
            <person name="Yu J.-K."/>
            <person name="Benito-Gutierrez E.L."/>
            <person name="Dubchak I."/>
            <person name="Garcia-Fernandez J."/>
            <person name="Gibson-Brown J.J."/>
            <person name="Grigoriev I.V."/>
            <person name="Horton A.C."/>
            <person name="de Jong P.J."/>
            <person name="Jurka J."/>
            <person name="Kapitonov V.V."/>
            <person name="Kohara Y."/>
            <person name="Kuroki Y."/>
            <person name="Lindquist E."/>
            <person name="Lucas S."/>
            <person name="Osoegawa K."/>
            <person name="Pennacchio L.A."/>
            <person name="Salamov A.A."/>
            <person name="Satou Y."/>
            <person name="Sauka-Spengler T."/>
            <person name="Schmutz J."/>
            <person name="Shin-I T."/>
            <person name="Toyoda A."/>
            <person name="Bronner-Fraser M."/>
            <person name="Fujiyama A."/>
            <person name="Holland L.Z."/>
            <person name="Holland P.W.H."/>
            <person name="Satoh N."/>
            <person name="Rokhsar D.S."/>
        </authorList>
    </citation>
    <scope>NUCLEOTIDE SEQUENCE [LARGE SCALE GENOMIC DNA]</scope>
    <source>
        <strain evidence="15">S238N-H82</strain>
        <tissue evidence="15">Testes</tissue>
    </source>
</reference>
<feature type="region of interest" description="Disordered" evidence="13">
    <location>
        <begin position="378"/>
        <end position="416"/>
    </location>
</feature>
<evidence type="ECO:0000256" key="8">
    <source>
        <dbReference type="ARBA" id="ARBA00023054"/>
    </source>
</evidence>
<keyword evidence="7" id="KW-0970">Cilium biogenesis/degradation</keyword>
<dbReference type="FunFam" id="1.10.472.80:FF:000022">
    <property type="entry name" value="TBC1 domain family, member 31"/>
    <property type="match status" value="1"/>
</dbReference>
<evidence type="ECO:0000256" key="12">
    <source>
        <dbReference type="SAM" id="Coils"/>
    </source>
</evidence>
<evidence type="ECO:0000256" key="13">
    <source>
        <dbReference type="SAM" id="MobiDB-lite"/>
    </source>
</evidence>
<comment type="function">
    <text evidence="11">Molecular adapter which is involved in cilium biogenesis. Part of a functional complex including OFD1 a centriolar protein involved in cilium assembly. Could regulate the cAMP-dependent phosphorylation of OFD1, and its subsequent ubiquitination by PJA2 which ultimately leads to its proteasomal degradation.</text>
</comment>
<dbReference type="STRING" id="7739.C3YFA9"/>
<dbReference type="PANTHER" id="PTHR19853:SF1">
    <property type="entry name" value="TBC1 DOMAIN FAMILY MEMBER 31"/>
    <property type="match status" value="1"/>
</dbReference>
<keyword evidence="5" id="KW-0853">WD repeat</keyword>
<feature type="compositionally biased region" description="Basic and acidic residues" evidence="13">
    <location>
        <begin position="1040"/>
        <end position="1069"/>
    </location>
</feature>
<accession>C3YFA9</accession>
<evidence type="ECO:0000256" key="7">
    <source>
        <dbReference type="ARBA" id="ARBA00022794"/>
    </source>
</evidence>
<dbReference type="InParanoid" id="C3YFA9"/>
<evidence type="ECO:0000256" key="9">
    <source>
        <dbReference type="ARBA" id="ARBA00023212"/>
    </source>
</evidence>
<evidence type="ECO:0000256" key="11">
    <source>
        <dbReference type="ARBA" id="ARBA00034464"/>
    </source>
</evidence>
<dbReference type="InterPro" id="IPR035969">
    <property type="entry name" value="Rab-GAP_TBC_sf"/>
</dbReference>
<feature type="compositionally biased region" description="Basic and acidic residues" evidence="13">
    <location>
        <begin position="995"/>
        <end position="1020"/>
    </location>
</feature>